<dbReference type="PANTHER" id="PTHR19865">
    <property type="entry name" value="U3 SMALL NUCLEOLAR RNA INTERACTING PROTEIN 2"/>
    <property type="match status" value="1"/>
</dbReference>
<gene>
    <name evidence="7" type="ORF">B0A50_05083</name>
</gene>
<dbReference type="CDD" id="cd00200">
    <property type="entry name" value="WD40"/>
    <property type="match status" value="1"/>
</dbReference>
<dbReference type="OrthoDB" id="189968at2759"/>
<evidence type="ECO:0000256" key="2">
    <source>
        <dbReference type="ARBA" id="ARBA00022574"/>
    </source>
</evidence>
<evidence type="ECO:0000313" key="8">
    <source>
        <dbReference type="Proteomes" id="UP000308549"/>
    </source>
</evidence>
<feature type="repeat" description="WD" evidence="5">
    <location>
        <begin position="301"/>
        <end position="342"/>
    </location>
</feature>
<accession>A0A4U0TVK5</accession>
<dbReference type="AlphaFoldDB" id="A0A4U0TVK5"/>
<feature type="compositionally biased region" description="Basic and acidic residues" evidence="6">
    <location>
        <begin position="366"/>
        <end position="375"/>
    </location>
</feature>
<comment type="caution">
    <text evidence="7">The sequence shown here is derived from an EMBL/GenBank/DDBJ whole genome shotgun (WGS) entry which is preliminary data.</text>
</comment>
<keyword evidence="4" id="KW-0539">Nucleus</keyword>
<name>A0A4U0TVK5_9PEZI</name>
<keyword evidence="8" id="KW-1185">Reference proteome</keyword>
<dbReference type="Gene3D" id="2.130.10.10">
    <property type="entry name" value="YVTN repeat-like/Quinoprotein amine dehydrogenase"/>
    <property type="match status" value="1"/>
</dbReference>
<evidence type="ECO:0000256" key="6">
    <source>
        <dbReference type="SAM" id="MobiDB-lite"/>
    </source>
</evidence>
<keyword evidence="2 5" id="KW-0853">WD repeat</keyword>
<dbReference type="InterPro" id="IPR015943">
    <property type="entry name" value="WD40/YVTN_repeat-like_dom_sf"/>
</dbReference>
<dbReference type="InterPro" id="IPR039241">
    <property type="entry name" value="Rrp9-like"/>
</dbReference>
<dbReference type="PROSITE" id="PS50294">
    <property type="entry name" value="WD_REPEATS_REGION"/>
    <property type="match status" value="2"/>
</dbReference>
<evidence type="ECO:0000256" key="4">
    <source>
        <dbReference type="ARBA" id="ARBA00023242"/>
    </source>
</evidence>
<dbReference type="GO" id="GO:0034511">
    <property type="term" value="F:U3 snoRNA binding"/>
    <property type="evidence" value="ECO:0007669"/>
    <property type="project" value="InterPro"/>
</dbReference>
<feature type="region of interest" description="Disordered" evidence="6">
    <location>
        <begin position="343"/>
        <end position="375"/>
    </location>
</feature>
<dbReference type="PRINTS" id="PR00320">
    <property type="entry name" value="GPROTEINBRPT"/>
</dbReference>
<dbReference type="Proteomes" id="UP000308549">
    <property type="component" value="Unassembled WGS sequence"/>
</dbReference>
<dbReference type="Pfam" id="PF00400">
    <property type="entry name" value="WD40"/>
    <property type="match status" value="4"/>
</dbReference>
<dbReference type="SUPFAM" id="SSF50978">
    <property type="entry name" value="WD40 repeat-like"/>
    <property type="match status" value="1"/>
</dbReference>
<feature type="compositionally biased region" description="Acidic residues" evidence="6">
    <location>
        <begin position="60"/>
        <end position="75"/>
    </location>
</feature>
<dbReference type="GO" id="GO:0032040">
    <property type="term" value="C:small-subunit processome"/>
    <property type="evidence" value="ECO:0007669"/>
    <property type="project" value="TreeGrafter"/>
</dbReference>
<evidence type="ECO:0000256" key="1">
    <source>
        <dbReference type="ARBA" id="ARBA00004123"/>
    </source>
</evidence>
<organism evidence="7 8">
    <name type="scientific">Salinomyces thailandicus</name>
    <dbReference type="NCBI Taxonomy" id="706561"/>
    <lineage>
        <taxon>Eukaryota</taxon>
        <taxon>Fungi</taxon>
        <taxon>Dikarya</taxon>
        <taxon>Ascomycota</taxon>
        <taxon>Pezizomycotina</taxon>
        <taxon>Dothideomycetes</taxon>
        <taxon>Dothideomycetidae</taxon>
        <taxon>Mycosphaerellales</taxon>
        <taxon>Teratosphaeriaceae</taxon>
        <taxon>Salinomyces</taxon>
    </lineage>
</organism>
<feature type="repeat" description="WD" evidence="5">
    <location>
        <begin position="259"/>
        <end position="300"/>
    </location>
</feature>
<protein>
    <submittedName>
        <fullName evidence="7">Uncharacterized protein</fullName>
    </submittedName>
</protein>
<feature type="compositionally biased region" description="Basic and acidic residues" evidence="6">
    <location>
        <begin position="208"/>
        <end position="217"/>
    </location>
</feature>
<evidence type="ECO:0000256" key="3">
    <source>
        <dbReference type="ARBA" id="ARBA00022737"/>
    </source>
</evidence>
<reference evidence="7 8" key="1">
    <citation type="submission" date="2017-03" db="EMBL/GenBank/DDBJ databases">
        <title>Genomes of endolithic fungi from Antarctica.</title>
        <authorList>
            <person name="Coleine C."/>
            <person name="Masonjones S."/>
            <person name="Stajich J.E."/>
        </authorList>
    </citation>
    <scope>NUCLEOTIDE SEQUENCE [LARGE SCALE GENOMIC DNA]</scope>
    <source>
        <strain evidence="7 8">CCFEE 6315</strain>
    </source>
</reference>
<dbReference type="PROSITE" id="PS50082">
    <property type="entry name" value="WD_REPEATS_2"/>
    <property type="match status" value="3"/>
</dbReference>
<dbReference type="InterPro" id="IPR020472">
    <property type="entry name" value="WD40_PAC1"/>
</dbReference>
<feature type="region of interest" description="Disordered" evidence="6">
    <location>
        <begin position="176"/>
        <end position="217"/>
    </location>
</feature>
<dbReference type="PANTHER" id="PTHR19865:SF0">
    <property type="entry name" value="U3 SMALL NUCLEOLAR RNA-INTERACTING PROTEIN 2"/>
    <property type="match status" value="1"/>
</dbReference>
<proteinExistence type="predicted"/>
<keyword evidence="3" id="KW-0677">Repeat</keyword>
<evidence type="ECO:0000256" key="5">
    <source>
        <dbReference type="PROSITE-ProRule" id="PRU00221"/>
    </source>
</evidence>
<dbReference type="EMBL" id="NAJL01000029">
    <property type="protein sequence ID" value="TKA26304.1"/>
    <property type="molecule type" value="Genomic_DNA"/>
</dbReference>
<dbReference type="SMART" id="SM00320">
    <property type="entry name" value="WD40"/>
    <property type="match status" value="6"/>
</dbReference>
<feature type="repeat" description="WD" evidence="5">
    <location>
        <begin position="217"/>
        <end position="258"/>
    </location>
</feature>
<comment type="subcellular location">
    <subcellularLocation>
        <location evidence="1">Nucleus</location>
    </subcellularLocation>
</comment>
<evidence type="ECO:0000313" key="7">
    <source>
        <dbReference type="EMBL" id="TKA26304.1"/>
    </source>
</evidence>
<dbReference type="InterPro" id="IPR001680">
    <property type="entry name" value="WD40_rpt"/>
</dbReference>
<dbReference type="InterPro" id="IPR036322">
    <property type="entry name" value="WD40_repeat_dom_sf"/>
</dbReference>
<sequence length="609" mass="66575">MSSFFTLPASQKKRKREPPSAGAGAKRAGPVKRKEERDESISGSDISDDDVPAARKEQYESSEDEDEDETLEGEDPAAKRVRLAEQYLANTQKEVLDDVGFDAADVDAENLRRRMGERLKEDTAESRGKLYRWIADGLDWSRAERKVTRVEGKSVTAVAVQGQFVYTAGKDRAVSRWEIPSGQPPTKDGKQVGRASKKPKRVAHSAGSRREKSNRDYQQHTGAILCIAASPDGRFVATGGTDKKMIVWDAPTLKPLRVFTQHRDTVTSLAFRRGSNQLFSASRDRTVKIWSLDELAYIETLFGHQDEVVDVSALAQEKCVTVGARDRTARLWKVVEESQLVFRGGGAPSKPKRDRAAKGTAEPDLPEAKPHNEGSMDRVACIDDETFITGSDNGSLSLWNIHKKKPVFTYALAHGLEAPLPLELVSAEEHPDEAVRGEPQPRWITALRAIPFSDTFVTGSWDGCVRAWRISEDKRRIEALGPVGQEVEDVTALLEQEGIPASSLVNGALQAMQVGAQSEAGVAHGVINDLAIVDVGERGEEGVLVAAAVGTEHRLGRWSEMSEAKNRLMLFEVPRKVAGAELGEDGDEGVNGVAETNGVVGEEDFAGFD</sequence>
<feature type="region of interest" description="Disordered" evidence="6">
    <location>
        <begin position="1"/>
        <end position="79"/>
    </location>
</feature>